<accession>A0A7G9W9C8</accession>
<evidence type="ECO:0000259" key="15">
    <source>
        <dbReference type="PROSITE" id="PS50109"/>
    </source>
</evidence>
<dbReference type="SUPFAM" id="SSF47384">
    <property type="entry name" value="Homodimeric domain of signal transducing histidine kinase"/>
    <property type="match status" value="1"/>
</dbReference>
<dbReference type="Gene3D" id="3.30.565.10">
    <property type="entry name" value="Histidine kinase-like ATPase, C-terminal domain"/>
    <property type="match status" value="1"/>
</dbReference>
<dbReference type="InterPro" id="IPR036097">
    <property type="entry name" value="HisK_dim/P_sf"/>
</dbReference>
<keyword evidence="9 17" id="KW-0418">Kinase</keyword>
<evidence type="ECO:0000256" key="11">
    <source>
        <dbReference type="ARBA" id="ARBA00022989"/>
    </source>
</evidence>
<dbReference type="PROSITE" id="PS50885">
    <property type="entry name" value="HAMP"/>
    <property type="match status" value="1"/>
</dbReference>
<keyword evidence="12" id="KW-0902">Two-component regulatory system</keyword>
<keyword evidence="13 14" id="KW-0472">Membrane</keyword>
<evidence type="ECO:0000256" key="4">
    <source>
        <dbReference type="ARBA" id="ARBA00022475"/>
    </source>
</evidence>
<dbReference type="SMART" id="SM00387">
    <property type="entry name" value="HATPase_c"/>
    <property type="match status" value="1"/>
</dbReference>
<evidence type="ECO:0000256" key="12">
    <source>
        <dbReference type="ARBA" id="ARBA00023012"/>
    </source>
</evidence>
<dbReference type="GO" id="GO:0005524">
    <property type="term" value="F:ATP binding"/>
    <property type="evidence" value="ECO:0007669"/>
    <property type="project" value="UniProtKB-KW"/>
</dbReference>
<dbReference type="InterPro" id="IPR004358">
    <property type="entry name" value="Sig_transdc_His_kin-like_C"/>
</dbReference>
<keyword evidence="11 14" id="KW-1133">Transmembrane helix</keyword>
<dbReference type="PANTHER" id="PTHR45528:SF1">
    <property type="entry name" value="SENSOR HISTIDINE KINASE CPXA"/>
    <property type="match status" value="1"/>
</dbReference>
<evidence type="ECO:0000256" key="5">
    <source>
        <dbReference type="ARBA" id="ARBA00022553"/>
    </source>
</evidence>
<protein>
    <recommendedName>
        <fullName evidence="3">histidine kinase</fullName>
        <ecNumber evidence="3">2.7.13.3</ecNumber>
    </recommendedName>
</protein>
<comment type="subcellular location">
    <subcellularLocation>
        <location evidence="2">Cell membrane</location>
        <topology evidence="2">Multi-pass membrane protein</topology>
    </subcellularLocation>
</comment>
<dbReference type="KEGG" id="acae:HYG86_11210"/>
<evidence type="ECO:0000256" key="7">
    <source>
        <dbReference type="ARBA" id="ARBA00022692"/>
    </source>
</evidence>
<name>A0A7G9W9C8_ALKCA</name>
<evidence type="ECO:0000256" key="2">
    <source>
        <dbReference type="ARBA" id="ARBA00004651"/>
    </source>
</evidence>
<dbReference type="Gene3D" id="1.10.287.130">
    <property type="match status" value="1"/>
</dbReference>
<dbReference type="InterPro" id="IPR003660">
    <property type="entry name" value="HAMP_dom"/>
</dbReference>
<dbReference type="Pfam" id="PF02518">
    <property type="entry name" value="HATPase_c"/>
    <property type="match status" value="1"/>
</dbReference>
<evidence type="ECO:0000313" key="17">
    <source>
        <dbReference type="EMBL" id="QNO15290.1"/>
    </source>
</evidence>
<dbReference type="Gene3D" id="6.10.340.10">
    <property type="match status" value="1"/>
</dbReference>
<evidence type="ECO:0000256" key="13">
    <source>
        <dbReference type="ARBA" id="ARBA00023136"/>
    </source>
</evidence>
<dbReference type="SMART" id="SM00388">
    <property type="entry name" value="HisKA"/>
    <property type="match status" value="1"/>
</dbReference>
<sequence>MLRLFKNKEIKVYIVLMLIIHIGLGLFIYSAYTKNTKVLQQTIIEERVALLGNIIANHPHSESEIIPFITENASVEQIEQGLKVARRYGIDYNMPIQSSPLLLNFQRKNNLNILYAILLFFILTAATGVFILNYIYSRLRKFSNYAEAIVEGKFDTISESQEEGDFAMLTVQYNHMAKRLQGSLESLQQEKVYLKNIISDISHQLKTPLSSVKMFNELLMDGEIEDLQMSNEFLAKSQSQIERMEWLIKNLLKMARLETNSVEFKNKFISINETIRQAIGPLQVKCEEKGQQLKYVDKDILVKHDKEWMAEAISNIVKNAIEHTPPKGSIHISTAETPLAVEIQIDNQGNPISQGDIPRLFERFYKGKNNSTPNSTGIGLALAKAIIENQNGTIEVRNKQEGPSFIILLYKYDSF</sequence>
<evidence type="ECO:0000259" key="16">
    <source>
        <dbReference type="PROSITE" id="PS50885"/>
    </source>
</evidence>
<dbReference type="PROSITE" id="PS50109">
    <property type="entry name" value="HIS_KIN"/>
    <property type="match status" value="1"/>
</dbReference>
<dbReference type="AlphaFoldDB" id="A0A7G9W9C8"/>
<dbReference type="Proteomes" id="UP000516160">
    <property type="component" value="Chromosome"/>
</dbReference>
<evidence type="ECO:0000256" key="3">
    <source>
        <dbReference type="ARBA" id="ARBA00012438"/>
    </source>
</evidence>
<evidence type="ECO:0000256" key="1">
    <source>
        <dbReference type="ARBA" id="ARBA00000085"/>
    </source>
</evidence>
<feature type="transmembrane region" description="Helical" evidence="14">
    <location>
        <begin position="113"/>
        <end position="136"/>
    </location>
</feature>
<evidence type="ECO:0000313" key="18">
    <source>
        <dbReference type="Proteomes" id="UP000516160"/>
    </source>
</evidence>
<keyword evidence="4" id="KW-1003">Cell membrane</keyword>
<reference evidence="17 18" key="1">
    <citation type="submission" date="2020-07" db="EMBL/GenBank/DDBJ databases">
        <title>Alkalicella. sp. LB2 genome.</title>
        <authorList>
            <person name="Postec A."/>
            <person name="Quemeneur M."/>
        </authorList>
    </citation>
    <scope>NUCLEOTIDE SEQUENCE [LARGE SCALE GENOMIC DNA]</scope>
    <source>
        <strain evidence="17 18">LB2</strain>
    </source>
</reference>
<gene>
    <name evidence="17" type="ORF">HYG86_11210</name>
</gene>
<dbReference type="Pfam" id="PF00512">
    <property type="entry name" value="HisKA"/>
    <property type="match status" value="1"/>
</dbReference>
<keyword evidence="6" id="KW-0808">Transferase</keyword>
<evidence type="ECO:0000256" key="6">
    <source>
        <dbReference type="ARBA" id="ARBA00022679"/>
    </source>
</evidence>
<dbReference type="SUPFAM" id="SSF55874">
    <property type="entry name" value="ATPase domain of HSP90 chaperone/DNA topoisomerase II/histidine kinase"/>
    <property type="match status" value="1"/>
</dbReference>
<dbReference type="InterPro" id="IPR050398">
    <property type="entry name" value="HssS/ArlS-like"/>
</dbReference>
<dbReference type="GO" id="GO:0000155">
    <property type="term" value="F:phosphorelay sensor kinase activity"/>
    <property type="evidence" value="ECO:0007669"/>
    <property type="project" value="InterPro"/>
</dbReference>
<keyword evidence="18" id="KW-1185">Reference proteome</keyword>
<dbReference type="EMBL" id="CP058559">
    <property type="protein sequence ID" value="QNO15290.1"/>
    <property type="molecule type" value="Genomic_DNA"/>
</dbReference>
<dbReference type="InterPro" id="IPR003661">
    <property type="entry name" value="HisK_dim/P_dom"/>
</dbReference>
<evidence type="ECO:0000256" key="10">
    <source>
        <dbReference type="ARBA" id="ARBA00022840"/>
    </source>
</evidence>
<dbReference type="RefSeq" id="WP_213165654.1">
    <property type="nucleotide sequence ID" value="NZ_CP058559.1"/>
</dbReference>
<dbReference type="InterPro" id="IPR036890">
    <property type="entry name" value="HATPase_C_sf"/>
</dbReference>
<feature type="domain" description="HAMP" evidence="16">
    <location>
        <begin position="133"/>
        <end position="185"/>
    </location>
</feature>
<dbReference type="GO" id="GO:0005886">
    <property type="term" value="C:plasma membrane"/>
    <property type="evidence" value="ECO:0007669"/>
    <property type="project" value="UniProtKB-SubCell"/>
</dbReference>
<feature type="transmembrane region" description="Helical" evidence="14">
    <location>
        <begin position="12"/>
        <end position="32"/>
    </location>
</feature>
<evidence type="ECO:0000256" key="14">
    <source>
        <dbReference type="SAM" id="Phobius"/>
    </source>
</evidence>
<keyword evidence="8" id="KW-0547">Nucleotide-binding</keyword>
<dbReference type="EC" id="2.7.13.3" evidence="3"/>
<dbReference type="PANTHER" id="PTHR45528">
    <property type="entry name" value="SENSOR HISTIDINE KINASE CPXA"/>
    <property type="match status" value="1"/>
</dbReference>
<comment type="catalytic activity">
    <reaction evidence="1">
        <text>ATP + protein L-histidine = ADP + protein N-phospho-L-histidine.</text>
        <dbReference type="EC" id="2.7.13.3"/>
    </reaction>
</comment>
<keyword evidence="7 14" id="KW-0812">Transmembrane</keyword>
<dbReference type="InterPro" id="IPR003594">
    <property type="entry name" value="HATPase_dom"/>
</dbReference>
<evidence type="ECO:0000256" key="9">
    <source>
        <dbReference type="ARBA" id="ARBA00022777"/>
    </source>
</evidence>
<keyword evidence="10" id="KW-0067">ATP-binding</keyword>
<proteinExistence type="predicted"/>
<feature type="domain" description="Histidine kinase" evidence="15">
    <location>
        <begin position="200"/>
        <end position="413"/>
    </location>
</feature>
<evidence type="ECO:0000256" key="8">
    <source>
        <dbReference type="ARBA" id="ARBA00022741"/>
    </source>
</evidence>
<organism evidence="17 18">
    <name type="scientific">Alkalicella caledoniensis</name>
    <dbReference type="NCBI Taxonomy" id="2731377"/>
    <lineage>
        <taxon>Bacteria</taxon>
        <taxon>Bacillati</taxon>
        <taxon>Bacillota</taxon>
        <taxon>Clostridia</taxon>
        <taxon>Eubacteriales</taxon>
        <taxon>Proteinivoracaceae</taxon>
        <taxon>Alkalicella</taxon>
    </lineage>
</organism>
<dbReference type="InterPro" id="IPR005467">
    <property type="entry name" value="His_kinase_dom"/>
</dbReference>
<dbReference type="CDD" id="cd00082">
    <property type="entry name" value="HisKA"/>
    <property type="match status" value="1"/>
</dbReference>
<dbReference type="PRINTS" id="PR00344">
    <property type="entry name" value="BCTRLSENSOR"/>
</dbReference>
<keyword evidence="5" id="KW-0597">Phosphoprotein</keyword>